<evidence type="ECO:0000256" key="9">
    <source>
        <dbReference type="SAM" id="MobiDB-lite"/>
    </source>
</evidence>
<dbReference type="PANTHER" id="PTHR28259">
    <property type="entry name" value="FLUORIDE EXPORT PROTEIN 1-RELATED"/>
    <property type="match status" value="1"/>
</dbReference>
<feature type="transmembrane region" description="Helical" evidence="10">
    <location>
        <begin position="131"/>
        <end position="149"/>
    </location>
</feature>
<evidence type="ECO:0000256" key="5">
    <source>
        <dbReference type="ARBA" id="ARBA00022989"/>
    </source>
</evidence>
<organism evidence="11 12">
    <name type="scientific">Tilletia horrida</name>
    <dbReference type="NCBI Taxonomy" id="155126"/>
    <lineage>
        <taxon>Eukaryota</taxon>
        <taxon>Fungi</taxon>
        <taxon>Dikarya</taxon>
        <taxon>Basidiomycota</taxon>
        <taxon>Ustilaginomycotina</taxon>
        <taxon>Exobasidiomycetes</taxon>
        <taxon>Tilletiales</taxon>
        <taxon>Tilletiaceae</taxon>
        <taxon>Tilletia</taxon>
    </lineage>
</organism>
<keyword evidence="6 10" id="KW-0472">Membrane</keyword>
<keyword evidence="12" id="KW-1185">Reference proteome</keyword>
<comment type="catalytic activity">
    <reaction evidence="8">
        <text>fluoride(in) = fluoride(out)</text>
        <dbReference type="Rhea" id="RHEA:76159"/>
        <dbReference type="ChEBI" id="CHEBI:17051"/>
    </reaction>
    <physiologicalReaction direction="left-to-right" evidence="8">
        <dbReference type="Rhea" id="RHEA:76160"/>
    </physiologicalReaction>
</comment>
<gene>
    <name evidence="11" type="ORF">OC846_000297</name>
</gene>
<feature type="transmembrane region" description="Helical" evidence="10">
    <location>
        <begin position="251"/>
        <end position="268"/>
    </location>
</feature>
<dbReference type="AlphaFoldDB" id="A0AAN6GVH9"/>
<comment type="caution">
    <text evidence="11">The sequence shown here is derived from an EMBL/GenBank/DDBJ whole genome shotgun (WGS) entry which is preliminary data.</text>
</comment>
<dbReference type="Pfam" id="PF02537">
    <property type="entry name" value="CRCB"/>
    <property type="match status" value="2"/>
</dbReference>
<feature type="transmembrane region" description="Helical" evidence="10">
    <location>
        <begin position="370"/>
        <end position="390"/>
    </location>
</feature>
<evidence type="ECO:0000256" key="1">
    <source>
        <dbReference type="ARBA" id="ARBA00002598"/>
    </source>
</evidence>
<evidence type="ECO:0000256" key="7">
    <source>
        <dbReference type="ARBA" id="ARBA00035120"/>
    </source>
</evidence>
<accession>A0AAN6GVH9</accession>
<name>A0AAN6GVH9_9BASI</name>
<proteinExistence type="inferred from homology"/>
<dbReference type="GO" id="GO:0005886">
    <property type="term" value="C:plasma membrane"/>
    <property type="evidence" value="ECO:0007669"/>
    <property type="project" value="UniProtKB-SubCell"/>
</dbReference>
<evidence type="ECO:0000313" key="11">
    <source>
        <dbReference type="EMBL" id="KAK0557730.1"/>
    </source>
</evidence>
<evidence type="ECO:0000256" key="8">
    <source>
        <dbReference type="ARBA" id="ARBA00035585"/>
    </source>
</evidence>
<dbReference type="PANTHER" id="PTHR28259:SF1">
    <property type="entry name" value="FLUORIDE EXPORT PROTEIN 1-RELATED"/>
    <property type="match status" value="1"/>
</dbReference>
<feature type="transmembrane region" description="Helical" evidence="10">
    <location>
        <begin position="294"/>
        <end position="314"/>
    </location>
</feature>
<dbReference type="InterPro" id="IPR003691">
    <property type="entry name" value="FluC"/>
</dbReference>
<evidence type="ECO:0000256" key="6">
    <source>
        <dbReference type="ARBA" id="ARBA00023136"/>
    </source>
</evidence>
<feature type="transmembrane region" description="Helical" evidence="10">
    <location>
        <begin position="85"/>
        <end position="111"/>
    </location>
</feature>
<evidence type="ECO:0000256" key="4">
    <source>
        <dbReference type="ARBA" id="ARBA00022692"/>
    </source>
</evidence>
<feature type="transmembrane region" description="Helical" evidence="10">
    <location>
        <begin position="12"/>
        <end position="32"/>
    </location>
</feature>
<evidence type="ECO:0000256" key="10">
    <source>
        <dbReference type="SAM" id="Phobius"/>
    </source>
</evidence>
<dbReference type="GO" id="GO:1903425">
    <property type="term" value="F:fluoride transmembrane transporter activity"/>
    <property type="evidence" value="ECO:0007669"/>
    <property type="project" value="TreeGrafter"/>
</dbReference>
<protein>
    <submittedName>
        <fullName evidence="11">Uncharacterized protein</fullName>
    </submittedName>
</protein>
<dbReference type="EMBL" id="JAPDMZ010000003">
    <property type="protein sequence ID" value="KAK0557730.1"/>
    <property type="molecule type" value="Genomic_DNA"/>
</dbReference>
<keyword evidence="4 10" id="KW-0812">Transmembrane</keyword>
<feature type="transmembrane region" description="Helical" evidence="10">
    <location>
        <begin position="221"/>
        <end position="245"/>
    </location>
</feature>
<keyword evidence="5 10" id="KW-1133">Transmembrane helix</keyword>
<dbReference type="Proteomes" id="UP001176517">
    <property type="component" value="Unassembled WGS sequence"/>
</dbReference>
<evidence type="ECO:0000256" key="2">
    <source>
        <dbReference type="ARBA" id="ARBA00004651"/>
    </source>
</evidence>
<keyword evidence="3" id="KW-1003">Cell membrane</keyword>
<reference evidence="11" key="1">
    <citation type="journal article" date="2023" name="PhytoFront">
        <title>Draft Genome Resources of Seven Strains of Tilletia horrida, Causal Agent of Kernel Smut of Rice.</title>
        <authorList>
            <person name="Khanal S."/>
            <person name="Antony Babu S."/>
            <person name="Zhou X.G."/>
        </authorList>
    </citation>
    <scope>NUCLEOTIDE SEQUENCE</scope>
    <source>
        <strain evidence="11">TX6</strain>
    </source>
</reference>
<comment type="subcellular location">
    <subcellularLocation>
        <location evidence="2">Cell membrane</location>
        <topology evidence="2">Multi-pass membrane protein</topology>
    </subcellularLocation>
</comment>
<feature type="region of interest" description="Disordered" evidence="9">
    <location>
        <begin position="179"/>
        <end position="211"/>
    </location>
</feature>
<comment type="function">
    <text evidence="1">Fluoride channel required for the rapid expulsion of cytoplasmic fluoride.</text>
</comment>
<evidence type="ECO:0000313" key="12">
    <source>
        <dbReference type="Proteomes" id="UP001176517"/>
    </source>
</evidence>
<feature type="transmembrane region" description="Helical" evidence="10">
    <location>
        <begin position="334"/>
        <end position="358"/>
    </location>
</feature>
<feature type="transmembrane region" description="Helical" evidence="10">
    <location>
        <begin position="47"/>
        <end position="64"/>
    </location>
</feature>
<feature type="compositionally biased region" description="Polar residues" evidence="9">
    <location>
        <begin position="187"/>
        <end position="197"/>
    </location>
</feature>
<evidence type="ECO:0000256" key="3">
    <source>
        <dbReference type="ARBA" id="ARBA00022475"/>
    </source>
</evidence>
<comment type="similarity">
    <text evidence="7">Belongs to the fluoride channel Fluc/FEX (TC 1.A.43) family.</text>
</comment>
<sequence length="404" mass="43370">MPSSPPGPPSTILIVSLLIPASMLGTLTRIGSMDIFTFPGTPLDPPIMWAQIIGCAVFGGALQNKAHFDKIILSSKRSGAISVGAALYTALTTGYCGSVTTFSTWILDIYLAFANFDAIEPGLVQSSGKRFLAGLGQSFVTLLISVASFRLGMKLAEPGEPFHMEWLIRLLPSHLQKAEPDERAPMETSSHIPSSRNGYPPTTPDVNSSAVTQEMDPTSRIWFYTIPVCFGIGLIVMCSLLAALYPPTRSISLALVLSPPGAIMRWYLSRFNGKSSWLTDRFGRRGNSRSKWPYGTFTANMIGVMLVCGTYTALHTAGKGAAPSFYSPITCVVLYSGLEVGLSGALSTISTFVAELYIFSGGLRDRRDAVSYAFISWASGLILCLLLIAAPLASNDHVDRCPAS</sequence>